<dbReference type="EMBL" id="JACHON010000049">
    <property type="protein sequence ID" value="MBB6514447.1"/>
    <property type="molecule type" value="Genomic_DNA"/>
</dbReference>
<evidence type="ECO:0000313" key="2">
    <source>
        <dbReference type="EMBL" id="MBB6514447.1"/>
    </source>
</evidence>
<proteinExistence type="inferred from homology"/>
<reference evidence="2 3" key="1">
    <citation type="submission" date="2020-08" db="EMBL/GenBank/DDBJ databases">
        <title>Genomic Encyclopedia of Type Strains, Phase IV (KMG-IV): sequencing the most valuable type-strain genomes for metagenomic binning, comparative biology and taxonomic classification.</title>
        <authorList>
            <person name="Goeker M."/>
        </authorList>
    </citation>
    <scope>NUCLEOTIDE SEQUENCE [LARGE SCALE GENOMIC DNA]</scope>
    <source>
        <strain evidence="2 3">DSM 11805</strain>
    </source>
</reference>
<evidence type="ECO:0000313" key="3">
    <source>
        <dbReference type="Proteomes" id="UP000572212"/>
    </source>
</evidence>
<accession>A0A841RRK2</accession>
<comment type="similarity">
    <text evidence="1">Belongs to the UPF0236 family.</text>
</comment>
<comment type="caution">
    <text evidence="2">The sequence shown here is derived from an EMBL/GenBank/DDBJ whole genome shotgun (WGS) entry which is preliminary data.</text>
</comment>
<protein>
    <submittedName>
        <fullName evidence="2">Uncharacterized protein</fullName>
    </submittedName>
</protein>
<keyword evidence="3" id="KW-1185">Reference proteome</keyword>
<dbReference type="Pfam" id="PF06782">
    <property type="entry name" value="UPF0236"/>
    <property type="match status" value="1"/>
</dbReference>
<sequence>MKHEFKPSVKKAIEQKEEDAFIRWMDTYESMLENEKKIERVQKFKQYILNNWSRIQDWRNEVEDTPDNARSLGAMESHQRHVTFRMKKRGMHWSDDGAESMVKVKQGMINGTLRGVYLKHQRRSAREQRRVKQTVRMSAYLKQSTRPAIGVKQGSISLYTSHSSAGGKLRKIFR</sequence>
<dbReference type="InterPro" id="IPR009620">
    <property type="entry name" value="UPF0236"/>
</dbReference>
<dbReference type="Proteomes" id="UP000572212">
    <property type="component" value="Unassembled WGS sequence"/>
</dbReference>
<evidence type="ECO:0000256" key="1">
    <source>
        <dbReference type="ARBA" id="ARBA00006539"/>
    </source>
</evidence>
<gene>
    <name evidence="2" type="ORF">GGQ92_003299</name>
</gene>
<name>A0A841RRK2_9BACI</name>
<dbReference type="AlphaFoldDB" id="A0A841RRK2"/>
<organism evidence="2 3">
    <name type="scientific">Gracilibacillus halotolerans</name>
    <dbReference type="NCBI Taxonomy" id="74386"/>
    <lineage>
        <taxon>Bacteria</taxon>
        <taxon>Bacillati</taxon>
        <taxon>Bacillota</taxon>
        <taxon>Bacilli</taxon>
        <taxon>Bacillales</taxon>
        <taxon>Bacillaceae</taxon>
        <taxon>Gracilibacillus</taxon>
    </lineage>
</organism>